<dbReference type="EMBL" id="JACBKZ010000011">
    <property type="protein sequence ID" value="KAF5938809.1"/>
    <property type="molecule type" value="Genomic_DNA"/>
</dbReference>
<reference evidence="2 3" key="2">
    <citation type="submission" date="2020-07" db="EMBL/GenBank/DDBJ databases">
        <title>Genome assembly of wild tea tree DASZ reveals pedigree and selection history of tea varieties.</title>
        <authorList>
            <person name="Zhang W."/>
        </authorList>
    </citation>
    <scope>NUCLEOTIDE SEQUENCE [LARGE SCALE GENOMIC DNA]</scope>
    <source>
        <strain evidence="3">cv. G240</strain>
        <tissue evidence="2">Leaf</tissue>
    </source>
</reference>
<feature type="compositionally biased region" description="Basic residues" evidence="1">
    <location>
        <begin position="9"/>
        <end position="18"/>
    </location>
</feature>
<accession>A0A7J7GDH0</accession>
<reference evidence="3" key="1">
    <citation type="journal article" date="2020" name="Nat. Commun.">
        <title>Genome assembly of wild tea tree DASZ reveals pedigree and selection history of tea varieties.</title>
        <authorList>
            <person name="Zhang W."/>
            <person name="Zhang Y."/>
            <person name="Qiu H."/>
            <person name="Guo Y."/>
            <person name="Wan H."/>
            <person name="Zhang X."/>
            <person name="Scossa F."/>
            <person name="Alseekh S."/>
            <person name="Zhang Q."/>
            <person name="Wang P."/>
            <person name="Xu L."/>
            <person name="Schmidt M.H."/>
            <person name="Jia X."/>
            <person name="Li D."/>
            <person name="Zhu A."/>
            <person name="Guo F."/>
            <person name="Chen W."/>
            <person name="Ni D."/>
            <person name="Usadel B."/>
            <person name="Fernie A.R."/>
            <person name="Wen W."/>
        </authorList>
    </citation>
    <scope>NUCLEOTIDE SEQUENCE [LARGE SCALE GENOMIC DNA]</scope>
    <source>
        <strain evidence="3">cv. G240</strain>
    </source>
</reference>
<dbReference type="Proteomes" id="UP000593564">
    <property type="component" value="Unassembled WGS sequence"/>
</dbReference>
<evidence type="ECO:0000313" key="2">
    <source>
        <dbReference type="EMBL" id="KAF5938809.1"/>
    </source>
</evidence>
<feature type="region of interest" description="Disordered" evidence="1">
    <location>
        <begin position="1"/>
        <end position="41"/>
    </location>
</feature>
<dbReference type="AlphaFoldDB" id="A0A7J7GDH0"/>
<organism evidence="2 3">
    <name type="scientific">Camellia sinensis</name>
    <name type="common">Tea plant</name>
    <name type="synonym">Thea sinensis</name>
    <dbReference type="NCBI Taxonomy" id="4442"/>
    <lineage>
        <taxon>Eukaryota</taxon>
        <taxon>Viridiplantae</taxon>
        <taxon>Streptophyta</taxon>
        <taxon>Embryophyta</taxon>
        <taxon>Tracheophyta</taxon>
        <taxon>Spermatophyta</taxon>
        <taxon>Magnoliopsida</taxon>
        <taxon>eudicotyledons</taxon>
        <taxon>Gunneridae</taxon>
        <taxon>Pentapetalae</taxon>
        <taxon>asterids</taxon>
        <taxon>Ericales</taxon>
        <taxon>Theaceae</taxon>
        <taxon>Camellia</taxon>
    </lineage>
</organism>
<sequence length="122" mass="13448">MHQVQSTRRSCKSGKSSKKTYPNPSTSMPSKARSTSSELSSLELSELLTATASYSSTSLSLPPIPPHLPTSEALGFEQIQTKSTSRFVNESQNTCGLRAFQDLRTRTMGMMESEQKTRSRGR</sequence>
<protein>
    <submittedName>
        <fullName evidence="2">Uncharacterized protein</fullName>
    </submittedName>
</protein>
<keyword evidence="3" id="KW-1185">Reference proteome</keyword>
<evidence type="ECO:0000313" key="3">
    <source>
        <dbReference type="Proteomes" id="UP000593564"/>
    </source>
</evidence>
<evidence type="ECO:0000256" key="1">
    <source>
        <dbReference type="SAM" id="MobiDB-lite"/>
    </source>
</evidence>
<name>A0A7J7GDH0_CAMSI</name>
<proteinExistence type="predicted"/>
<feature type="compositionally biased region" description="Polar residues" evidence="1">
    <location>
        <begin position="20"/>
        <end position="33"/>
    </location>
</feature>
<gene>
    <name evidence="2" type="ORF">HYC85_023068</name>
</gene>
<comment type="caution">
    <text evidence="2">The sequence shown here is derived from an EMBL/GenBank/DDBJ whole genome shotgun (WGS) entry which is preliminary data.</text>
</comment>